<feature type="compositionally biased region" description="Low complexity" evidence="1">
    <location>
        <begin position="77"/>
        <end position="88"/>
    </location>
</feature>
<evidence type="ECO:0000256" key="1">
    <source>
        <dbReference type="SAM" id="MobiDB-lite"/>
    </source>
</evidence>
<dbReference type="EMBL" id="BPRB01000375">
    <property type="protein sequence ID" value="GJE62683.1"/>
    <property type="molecule type" value="Genomic_DNA"/>
</dbReference>
<gene>
    <name evidence="2" type="ORF">MPOCJGCO_4817</name>
</gene>
<dbReference type="Proteomes" id="UP001055057">
    <property type="component" value="Unassembled WGS sequence"/>
</dbReference>
<reference evidence="2" key="2">
    <citation type="submission" date="2021-08" db="EMBL/GenBank/DDBJ databases">
        <authorList>
            <person name="Tani A."/>
            <person name="Ola A."/>
            <person name="Ogura Y."/>
            <person name="Katsura K."/>
            <person name="Hayashi T."/>
        </authorList>
    </citation>
    <scope>NUCLEOTIDE SEQUENCE</scope>
    <source>
        <strain evidence="2">DSM 23632</strain>
    </source>
</reference>
<protein>
    <recommendedName>
        <fullName evidence="4">Post-SET domain-containing protein</fullName>
    </recommendedName>
</protein>
<organism evidence="2 3">
    <name type="scientific">Methylobacterium trifolii</name>
    <dbReference type="NCBI Taxonomy" id="1003092"/>
    <lineage>
        <taxon>Bacteria</taxon>
        <taxon>Pseudomonadati</taxon>
        <taxon>Pseudomonadota</taxon>
        <taxon>Alphaproteobacteria</taxon>
        <taxon>Hyphomicrobiales</taxon>
        <taxon>Methylobacteriaceae</taxon>
        <taxon>Methylobacterium</taxon>
    </lineage>
</organism>
<feature type="region of interest" description="Disordered" evidence="1">
    <location>
        <begin position="77"/>
        <end position="96"/>
    </location>
</feature>
<evidence type="ECO:0000313" key="3">
    <source>
        <dbReference type="Proteomes" id="UP001055057"/>
    </source>
</evidence>
<evidence type="ECO:0008006" key="4">
    <source>
        <dbReference type="Google" id="ProtNLM"/>
    </source>
</evidence>
<sequence>MMSGRMAFSVAAVSIRVSPFFTEEEATDMFITSAPSRLPASSNEDCVRVEGSKNRLIWVRPRSVVRFFSTWREMSTAASARSSRPSISGRDRPSMPRRCRCGKLGCAGSVMAWAR</sequence>
<evidence type="ECO:0000313" key="2">
    <source>
        <dbReference type="EMBL" id="GJE62683.1"/>
    </source>
</evidence>
<comment type="caution">
    <text evidence="2">The sequence shown here is derived from an EMBL/GenBank/DDBJ whole genome shotgun (WGS) entry which is preliminary data.</text>
</comment>
<name>A0ABQ4U5G3_9HYPH</name>
<keyword evidence="3" id="KW-1185">Reference proteome</keyword>
<reference evidence="2" key="1">
    <citation type="journal article" date="2021" name="Front. Microbiol.">
        <title>Comprehensive Comparative Genomics and Phenotyping of Methylobacterium Species.</title>
        <authorList>
            <person name="Alessa O."/>
            <person name="Ogura Y."/>
            <person name="Fujitani Y."/>
            <person name="Takami H."/>
            <person name="Hayashi T."/>
            <person name="Sahin N."/>
            <person name="Tani A."/>
        </authorList>
    </citation>
    <scope>NUCLEOTIDE SEQUENCE</scope>
    <source>
        <strain evidence="2">DSM 23632</strain>
    </source>
</reference>
<accession>A0ABQ4U5G3</accession>
<proteinExistence type="predicted"/>